<keyword evidence="5" id="KW-0998">Cell outer membrane</keyword>
<evidence type="ECO:0000259" key="6">
    <source>
        <dbReference type="Pfam" id="PF07980"/>
    </source>
</evidence>
<evidence type="ECO:0000256" key="5">
    <source>
        <dbReference type="ARBA" id="ARBA00023237"/>
    </source>
</evidence>
<comment type="subcellular location">
    <subcellularLocation>
        <location evidence="1">Cell outer membrane</location>
    </subcellularLocation>
</comment>
<dbReference type="PROSITE" id="PS51257">
    <property type="entry name" value="PROKAR_LIPOPROTEIN"/>
    <property type="match status" value="1"/>
</dbReference>
<keyword evidence="3" id="KW-0732">Signal</keyword>
<dbReference type="Pfam" id="PF07980">
    <property type="entry name" value="SusD_RagB"/>
    <property type="match status" value="1"/>
</dbReference>
<dbReference type="CDD" id="cd08977">
    <property type="entry name" value="SusD"/>
    <property type="match status" value="1"/>
</dbReference>
<protein>
    <submittedName>
        <fullName evidence="8">RagB/SusD family nutrient uptake outer membrane protein</fullName>
    </submittedName>
</protein>
<dbReference type="InterPro" id="IPR011990">
    <property type="entry name" value="TPR-like_helical_dom_sf"/>
</dbReference>
<keyword evidence="4" id="KW-0472">Membrane</keyword>
<evidence type="ECO:0000313" key="9">
    <source>
        <dbReference type="Proteomes" id="UP001378956"/>
    </source>
</evidence>
<sequence length="515" mass="58031">MKKILYISAVFSVVLFLGSCKKFLTEEPLTQVSAKNYFKSLKDVNAAMAGVYGSFQQVMTGTGANFSGKYHYWGEARSDNFDLHPGYNNITMQELSLNNLTSGNAQSSWAELYRTIGRANTAIKYIPQAASLDNQITPAIRDKNLAECYAMRAMCYFYIIRLWGDAPIWTEPYDDFSQEDERPRESKDKIMKEIILADLEKAYSLTQKLQTPNVWLIGEAGIAAIAADAYMWNAGANNQPQDYENAIMWIKRVFAAKAPSGKVYGGNEITDLESQADWKPKLFLDPTGSKEAIWSIYWDNLNNGCACIPVSIGESNTTIRLDSVIHNDWKLNKADTRVTKTLDTLKTLAHFDRLLKYYDVPGSGFPGGGKPAKEYNVYLVMYRLGDVYLSYAEALNKTGDRAGALKYLNFIRVRAGLAALSADDPSVANETAMEDTILQERRYELFGEGKRWFDLVRTNHVNKIMDPVINRRLTRLQGGVPATGGFGPLKEKLLWPINRFVLEDNRQLVQNPTYN</sequence>
<accession>A0ABU8NNF8</accession>
<reference evidence="8 9" key="1">
    <citation type="submission" date="2024-03" db="EMBL/GenBank/DDBJ databases">
        <title>Sequence of Lycoming College Course Isolates.</title>
        <authorList>
            <person name="Plotts O."/>
            <person name="Newman J."/>
        </authorList>
    </citation>
    <scope>NUCLEOTIDE SEQUENCE [LARGE SCALE GENOMIC DNA]</scope>
    <source>
        <strain evidence="8 9">CJB-3</strain>
    </source>
</reference>
<feature type="domain" description="RagB/SusD" evidence="6">
    <location>
        <begin position="373"/>
        <end position="514"/>
    </location>
</feature>
<evidence type="ECO:0000256" key="3">
    <source>
        <dbReference type="ARBA" id="ARBA00022729"/>
    </source>
</evidence>
<proteinExistence type="inferred from homology"/>
<evidence type="ECO:0000313" key="8">
    <source>
        <dbReference type="EMBL" id="MEJ2903696.1"/>
    </source>
</evidence>
<feature type="domain" description="SusD-like N-terminal" evidence="7">
    <location>
        <begin position="74"/>
        <end position="202"/>
    </location>
</feature>
<comment type="caution">
    <text evidence="8">The sequence shown here is derived from an EMBL/GenBank/DDBJ whole genome shotgun (WGS) entry which is preliminary data.</text>
</comment>
<evidence type="ECO:0000256" key="4">
    <source>
        <dbReference type="ARBA" id="ARBA00023136"/>
    </source>
</evidence>
<gene>
    <name evidence="8" type="ORF">WAE58_14725</name>
</gene>
<dbReference type="EMBL" id="JBBEUB010000004">
    <property type="protein sequence ID" value="MEJ2903696.1"/>
    <property type="molecule type" value="Genomic_DNA"/>
</dbReference>
<evidence type="ECO:0000259" key="7">
    <source>
        <dbReference type="Pfam" id="PF14322"/>
    </source>
</evidence>
<comment type="similarity">
    <text evidence="2">Belongs to the SusD family.</text>
</comment>
<organism evidence="8 9">
    <name type="scientific">Pedobacter panaciterrae</name>
    <dbReference type="NCBI Taxonomy" id="363849"/>
    <lineage>
        <taxon>Bacteria</taxon>
        <taxon>Pseudomonadati</taxon>
        <taxon>Bacteroidota</taxon>
        <taxon>Sphingobacteriia</taxon>
        <taxon>Sphingobacteriales</taxon>
        <taxon>Sphingobacteriaceae</taxon>
        <taxon>Pedobacter</taxon>
    </lineage>
</organism>
<keyword evidence="9" id="KW-1185">Reference proteome</keyword>
<dbReference type="Gene3D" id="1.25.40.390">
    <property type="match status" value="1"/>
</dbReference>
<dbReference type="InterPro" id="IPR012944">
    <property type="entry name" value="SusD_RagB_dom"/>
</dbReference>
<name>A0ABU8NNF8_9SPHI</name>
<evidence type="ECO:0000256" key="2">
    <source>
        <dbReference type="ARBA" id="ARBA00006275"/>
    </source>
</evidence>
<dbReference type="Pfam" id="PF14322">
    <property type="entry name" value="SusD-like_3"/>
    <property type="match status" value="1"/>
</dbReference>
<dbReference type="Proteomes" id="UP001378956">
    <property type="component" value="Unassembled WGS sequence"/>
</dbReference>
<evidence type="ECO:0000256" key="1">
    <source>
        <dbReference type="ARBA" id="ARBA00004442"/>
    </source>
</evidence>
<dbReference type="SUPFAM" id="SSF48452">
    <property type="entry name" value="TPR-like"/>
    <property type="match status" value="1"/>
</dbReference>
<dbReference type="RefSeq" id="WP_288883241.1">
    <property type="nucleotide sequence ID" value="NZ_CBFGNQ010000010.1"/>
</dbReference>
<dbReference type="InterPro" id="IPR033985">
    <property type="entry name" value="SusD-like_N"/>
</dbReference>